<reference evidence="4" key="1">
    <citation type="submission" date="2021-06" db="EMBL/GenBank/DDBJ databases">
        <authorList>
            <person name="Kallberg Y."/>
            <person name="Tangrot J."/>
            <person name="Rosling A."/>
        </authorList>
    </citation>
    <scope>NUCLEOTIDE SEQUENCE</scope>
    <source>
        <strain evidence="4">FL130A</strain>
    </source>
</reference>
<evidence type="ECO:0000256" key="1">
    <source>
        <dbReference type="ARBA" id="ARBA00023125"/>
    </source>
</evidence>
<keyword evidence="5" id="KW-1185">Reference proteome</keyword>
<comment type="caution">
    <text evidence="4">The sequence shown here is derived from an EMBL/GenBank/DDBJ whole genome shotgun (WGS) entry which is preliminary data.</text>
</comment>
<accession>A0A9N8V440</accession>
<dbReference type="InterPro" id="IPR010982">
    <property type="entry name" value="Lambda_DNA-bd_dom_sf"/>
</dbReference>
<dbReference type="PANTHER" id="PTHR30349">
    <property type="entry name" value="PHAGE INTEGRASE-RELATED"/>
    <property type="match status" value="1"/>
</dbReference>
<dbReference type="GO" id="GO:0003677">
    <property type="term" value="F:DNA binding"/>
    <property type="evidence" value="ECO:0007669"/>
    <property type="project" value="UniProtKB-KW"/>
</dbReference>
<organism evidence="4 5">
    <name type="scientific">Ambispora leptoticha</name>
    <dbReference type="NCBI Taxonomy" id="144679"/>
    <lineage>
        <taxon>Eukaryota</taxon>
        <taxon>Fungi</taxon>
        <taxon>Fungi incertae sedis</taxon>
        <taxon>Mucoromycota</taxon>
        <taxon>Glomeromycotina</taxon>
        <taxon>Glomeromycetes</taxon>
        <taxon>Archaeosporales</taxon>
        <taxon>Ambisporaceae</taxon>
        <taxon>Ambispora</taxon>
    </lineage>
</organism>
<keyword evidence="2" id="KW-0233">DNA recombination</keyword>
<dbReference type="Proteomes" id="UP000789508">
    <property type="component" value="Unassembled WGS sequence"/>
</dbReference>
<evidence type="ECO:0000313" key="4">
    <source>
        <dbReference type="EMBL" id="CAG8437421.1"/>
    </source>
</evidence>
<evidence type="ECO:0000313" key="5">
    <source>
        <dbReference type="Proteomes" id="UP000789508"/>
    </source>
</evidence>
<evidence type="ECO:0000259" key="3">
    <source>
        <dbReference type="PROSITE" id="PS51898"/>
    </source>
</evidence>
<dbReference type="EMBL" id="CAJVPS010000001">
    <property type="protein sequence ID" value="CAG8437421.1"/>
    <property type="molecule type" value="Genomic_DNA"/>
</dbReference>
<dbReference type="InterPro" id="IPR011010">
    <property type="entry name" value="DNA_brk_join_enz"/>
</dbReference>
<dbReference type="AlphaFoldDB" id="A0A9N8V440"/>
<proteinExistence type="predicted"/>
<dbReference type="InterPro" id="IPR050090">
    <property type="entry name" value="Tyrosine_recombinase_XerCD"/>
</dbReference>
<dbReference type="PANTHER" id="PTHR30349:SF41">
    <property type="entry name" value="INTEGRASE_RECOMBINASE PROTEIN MJ0367-RELATED"/>
    <property type="match status" value="1"/>
</dbReference>
<dbReference type="InterPro" id="IPR002104">
    <property type="entry name" value="Integrase_catalytic"/>
</dbReference>
<feature type="domain" description="Tyr recombinase" evidence="3">
    <location>
        <begin position="1"/>
        <end position="139"/>
    </location>
</feature>
<dbReference type="GO" id="GO:0006310">
    <property type="term" value="P:DNA recombination"/>
    <property type="evidence" value="ECO:0007669"/>
    <property type="project" value="UniProtKB-KW"/>
</dbReference>
<gene>
    <name evidence="4" type="ORF">ALEPTO_LOCUS19</name>
</gene>
<sequence>MTIIKYPEPPSWNENISSKDFHIIGKMSANPTLPAQKLPKIHQPERLDIAASKKNATISISKGNKLTKEQIRRNIKRKAKQAGIKKNISPHSFRRSLATNLYNLGGKLETIQKQLGHASLDTTLGYIHNDYQTFIMVKAKQKETFTVKPIHPGTILREELLIPRNISPNELAIALKVPKEQIK</sequence>
<name>A0A9N8V440_9GLOM</name>
<dbReference type="Pfam" id="PF00589">
    <property type="entry name" value="Phage_integrase"/>
    <property type="match status" value="1"/>
</dbReference>
<dbReference type="PROSITE" id="PS51898">
    <property type="entry name" value="TYR_RECOMBINASE"/>
    <property type="match status" value="1"/>
</dbReference>
<dbReference type="InterPro" id="IPR013762">
    <property type="entry name" value="Integrase-like_cat_sf"/>
</dbReference>
<dbReference type="Gene3D" id="1.10.260.40">
    <property type="entry name" value="lambda repressor-like DNA-binding domains"/>
    <property type="match status" value="1"/>
</dbReference>
<dbReference type="OrthoDB" id="2438119at2759"/>
<dbReference type="Gene3D" id="1.10.443.10">
    <property type="entry name" value="Intergrase catalytic core"/>
    <property type="match status" value="1"/>
</dbReference>
<dbReference type="SUPFAM" id="SSF56349">
    <property type="entry name" value="DNA breaking-rejoining enzymes"/>
    <property type="match status" value="1"/>
</dbReference>
<dbReference type="GO" id="GO:0015074">
    <property type="term" value="P:DNA integration"/>
    <property type="evidence" value="ECO:0007669"/>
    <property type="project" value="InterPro"/>
</dbReference>
<keyword evidence="1" id="KW-0238">DNA-binding</keyword>
<evidence type="ECO:0000256" key="2">
    <source>
        <dbReference type="ARBA" id="ARBA00023172"/>
    </source>
</evidence>
<protein>
    <submittedName>
        <fullName evidence="4">6948_t:CDS:1</fullName>
    </submittedName>
</protein>